<reference evidence="2 3" key="2">
    <citation type="submission" date="2016-08" db="EMBL/GenBank/DDBJ databases">
        <title>Pervasive Adenine N6-methylation of Active Genes in Fungi.</title>
        <authorList>
            <consortium name="DOE Joint Genome Institute"/>
            <person name="Mondo S.J."/>
            <person name="Dannebaum R.O."/>
            <person name="Kuo R.C."/>
            <person name="Labutti K."/>
            <person name="Haridas S."/>
            <person name="Kuo A."/>
            <person name="Salamov A."/>
            <person name="Ahrendt S.R."/>
            <person name="Lipzen A."/>
            <person name="Sullivan W."/>
            <person name="Andreopoulos W.B."/>
            <person name="Clum A."/>
            <person name="Lindquist E."/>
            <person name="Daum C."/>
            <person name="Ramamoorthy G.K."/>
            <person name="Gryganskyi A."/>
            <person name="Culley D."/>
            <person name="Magnuson J.K."/>
            <person name="James T.Y."/>
            <person name="O'Malley M.A."/>
            <person name="Stajich J.E."/>
            <person name="Spatafora J.W."/>
            <person name="Visel A."/>
            <person name="Grigoriev I.V."/>
        </authorList>
    </citation>
    <scope>NUCLEOTIDE SEQUENCE [LARGE SCALE GENOMIC DNA]</scope>
    <source>
        <strain evidence="2 3">S4</strain>
    </source>
</reference>
<name>A0A1Y1VYS5_9FUNG</name>
<proteinExistence type="predicted"/>
<keyword evidence="3" id="KW-1185">Reference proteome</keyword>
<organism evidence="2 3">
    <name type="scientific">Anaeromyces robustus</name>
    <dbReference type="NCBI Taxonomy" id="1754192"/>
    <lineage>
        <taxon>Eukaryota</taxon>
        <taxon>Fungi</taxon>
        <taxon>Fungi incertae sedis</taxon>
        <taxon>Chytridiomycota</taxon>
        <taxon>Chytridiomycota incertae sedis</taxon>
        <taxon>Neocallimastigomycetes</taxon>
        <taxon>Neocallimastigales</taxon>
        <taxon>Neocallimastigaceae</taxon>
        <taxon>Anaeromyces</taxon>
    </lineage>
</organism>
<evidence type="ECO:0000256" key="1">
    <source>
        <dbReference type="SAM" id="Phobius"/>
    </source>
</evidence>
<feature type="transmembrane region" description="Helical" evidence="1">
    <location>
        <begin position="198"/>
        <end position="218"/>
    </location>
</feature>
<dbReference type="EMBL" id="MCFG01000451">
    <property type="protein sequence ID" value="ORX65994.1"/>
    <property type="molecule type" value="Genomic_DNA"/>
</dbReference>
<evidence type="ECO:0000313" key="2">
    <source>
        <dbReference type="EMBL" id="ORX65994.1"/>
    </source>
</evidence>
<sequence length="241" mass="27421">MIFQNCDSLISIESTDIPDTLISRFNTTTSTIKENKPNDEICCGFNIAIFCKDNVCVPVSIGYVKPFIELPDRNGHIHRYILTPYASDYNHFYYNKNETFNVSVDCKTDDQCFSDNCVNNMCTYNANSDVERCDIVYTRPTIFSSTKEYVNCGRMIGEFCTKDSDCSTNNCSESDRECLDIGYIPSDTNELTVLSQEFYVVAGFIAIFIGIICCYCCFEKCLEYHKKNKINNANGKTLITL</sequence>
<protein>
    <submittedName>
        <fullName evidence="2">Uncharacterized protein</fullName>
    </submittedName>
</protein>
<keyword evidence="1" id="KW-0812">Transmembrane</keyword>
<dbReference type="AlphaFoldDB" id="A0A1Y1VYS5"/>
<comment type="caution">
    <text evidence="2">The sequence shown here is derived from an EMBL/GenBank/DDBJ whole genome shotgun (WGS) entry which is preliminary data.</text>
</comment>
<accession>A0A1Y1VYS5</accession>
<keyword evidence="1" id="KW-1133">Transmembrane helix</keyword>
<gene>
    <name evidence="2" type="ORF">BCR32DRAFT_272679</name>
</gene>
<dbReference type="Proteomes" id="UP000193944">
    <property type="component" value="Unassembled WGS sequence"/>
</dbReference>
<reference evidence="2 3" key="1">
    <citation type="submission" date="2016-08" db="EMBL/GenBank/DDBJ databases">
        <title>A Parts List for Fungal Cellulosomes Revealed by Comparative Genomics.</title>
        <authorList>
            <consortium name="DOE Joint Genome Institute"/>
            <person name="Haitjema C.H."/>
            <person name="Gilmore S.P."/>
            <person name="Henske J.K."/>
            <person name="Solomon K.V."/>
            <person name="De Groot R."/>
            <person name="Kuo A."/>
            <person name="Mondo S.J."/>
            <person name="Salamov A.A."/>
            <person name="Labutti K."/>
            <person name="Zhao Z."/>
            <person name="Chiniquy J."/>
            <person name="Barry K."/>
            <person name="Brewer H.M."/>
            <person name="Purvine S.O."/>
            <person name="Wright A.T."/>
            <person name="Boxma B."/>
            <person name="Van Alen T."/>
            <person name="Hackstein J.H."/>
            <person name="Baker S.E."/>
            <person name="Grigoriev I.V."/>
            <person name="O'Malley M.A."/>
        </authorList>
    </citation>
    <scope>NUCLEOTIDE SEQUENCE [LARGE SCALE GENOMIC DNA]</scope>
    <source>
        <strain evidence="2 3">S4</strain>
    </source>
</reference>
<dbReference type="OrthoDB" id="2176531at2759"/>
<keyword evidence="1" id="KW-0472">Membrane</keyword>
<evidence type="ECO:0000313" key="3">
    <source>
        <dbReference type="Proteomes" id="UP000193944"/>
    </source>
</evidence>